<dbReference type="Gene3D" id="3.10.450.40">
    <property type="match status" value="1"/>
</dbReference>
<gene>
    <name evidence="3" type="ORF">NNL38_22905</name>
</gene>
<proteinExistence type="predicted"/>
<dbReference type="Proteomes" id="UP001057998">
    <property type="component" value="Chromosome 2"/>
</dbReference>
<organism evidence="3 4">
    <name type="scientific">Photobacterium atrarenae</name>
    <dbReference type="NCBI Taxonomy" id="865757"/>
    <lineage>
        <taxon>Bacteria</taxon>
        <taxon>Pseudomonadati</taxon>
        <taxon>Pseudomonadota</taxon>
        <taxon>Gammaproteobacteria</taxon>
        <taxon>Vibrionales</taxon>
        <taxon>Vibrionaceae</taxon>
        <taxon>Photobacterium</taxon>
    </lineage>
</organism>
<sequence length="93" mass="10358">MKKTKALKVGLWLATGMVMLPAVAEASGNVERTALSVPKAMKILQGQGYHDFRKIKVERDDHEIEVEARDSDGQRVEIEMDLYTGKVISIEAD</sequence>
<protein>
    <submittedName>
        <fullName evidence="3">PepSY domain-containing protein</fullName>
    </submittedName>
</protein>
<evidence type="ECO:0000313" key="3">
    <source>
        <dbReference type="EMBL" id="UTV29858.1"/>
    </source>
</evidence>
<dbReference type="InterPro" id="IPR025711">
    <property type="entry name" value="PepSY"/>
</dbReference>
<evidence type="ECO:0000256" key="1">
    <source>
        <dbReference type="SAM" id="SignalP"/>
    </source>
</evidence>
<evidence type="ECO:0000259" key="2">
    <source>
        <dbReference type="Pfam" id="PF13670"/>
    </source>
</evidence>
<feature type="domain" description="PepSY" evidence="2">
    <location>
        <begin position="14"/>
        <end position="89"/>
    </location>
</feature>
<dbReference type="Pfam" id="PF13670">
    <property type="entry name" value="PepSY_2"/>
    <property type="match status" value="1"/>
</dbReference>
<dbReference type="RefSeq" id="WP_255391189.1">
    <property type="nucleotide sequence ID" value="NZ_CP101509.1"/>
</dbReference>
<feature type="signal peptide" evidence="1">
    <location>
        <begin position="1"/>
        <end position="24"/>
    </location>
</feature>
<name>A0ABY5GKJ9_9GAMM</name>
<reference evidence="3" key="1">
    <citation type="submission" date="2022-07" db="EMBL/GenBank/DDBJ databases">
        <title>Genome sequencing of Photobacterium atrarenae GJH2-4.</title>
        <authorList>
            <person name="Park S.-J."/>
        </authorList>
    </citation>
    <scope>NUCLEOTIDE SEQUENCE</scope>
    <source>
        <strain evidence="3">GJH2-4</strain>
    </source>
</reference>
<keyword evidence="1" id="KW-0732">Signal</keyword>
<feature type="chain" id="PRO_5046800586" evidence="1">
    <location>
        <begin position="25"/>
        <end position="93"/>
    </location>
</feature>
<keyword evidence="4" id="KW-1185">Reference proteome</keyword>
<accession>A0ABY5GKJ9</accession>
<evidence type="ECO:0000313" key="4">
    <source>
        <dbReference type="Proteomes" id="UP001057998"/>
    </source>
</evidence>
<dbReference type="EMBL" id="CP101509">
    <property type="protein sequence ID" value="UTV29858.1"/>
    <property type="molecule type" value="Genomic_DNA"/>
</dbReference>